<feature type="coiled-coil region" evidence="1">
    <location>
        <begin position="571"/>
        <end position="601"/>
    </location>
</feature>
<dbReference type="AlphaFoldDB" id="A0AA88HUX3"/>
<dbReference type="GO" id="GO:1905244">
    <property type="term" value="P:regulation of modification of synaptic structure"/>
    <property type="evidence" value="ECO:0007669"/>
    <property type="project" value="TreeGrafter"/>
</dbReference>
<dbReference type="GO" id="GO:0098978">
    <property type="term" value="C:glutamatergic synapse"/>
    <property type="evidence" value="ECO:0007669"/>
    <property type="project" value="TreeGrafter"/>
</dbReference>
<evidence type="ECO:0000313" key="4">
    <source>
        <dbReference type="Proteomes" id="UP001187531"/>
    </source>
</evidence>
<dbReference type="GO" id="GO:0099152">
    <property type="term" value="P:regulation of neurotransmitter receptor transport, endosome to postsynaptic membrane"/>
    <property type="evidence" value="ECO:0007669"/>
    <property type="project" value="TreeGrafter"/>
</dbReference>
<evidence type="ECO:0000256" key="2">
    <source>
        <dbReference type="SAM" id="MobiDB-lite"/>
    </source>
</evidence>
<dbReference type="GO" id="GO:0098837">
    <property type="term" value="C:postsynaptic recycling endosome"/>
    <property type="evidence" value="ECO:0007669"/>
    <property type="project" value="TreeGrafter"/>
</dbReference>
<dbReference type="GO" id="GO:0099158">
    <property type="term" value="P:regulation of recycling endosome localization within postsynapse"/>
    <property type="evidence" value="ECO:0007669"/>
    <property type="project" value="TreeGrafter"/>
</dbReference>
<feature type="region of interest" description="Disordered" evidence="2">
    <location>
        <begin position="428"/>
        <end position="465"/>
    </location>
</feature>
<sequence>MECNISFEEFQRLQEDLLRLRGDNYSLQEENRKILNELKTLKGSKENERINPLEALTPRKFSDFRRRFLKADDGESSPSDSSIKTVSTQEDSIQKQNESLQQELTLLTEINQNLQKQIEALTNQNASSEGGMSPVEIQMLSQDRVDFMVKIEDLRKVIDSLHLENSNLTSSLKASEEMRQQMQSDFERLQKSCQQMSNDKDIILLESNSSQSKCAVLESQISTLNERLEEQRQMGRAIVQKHKNEIQEVVEKSIQKQSELDEAVQNLQEKSNIIFDLENKLENLQVVYEDVQTQLEESQKREAEFNGICDKIRSELIEEHKTKVATMEQEAAVKLKEKETEIELVTAQLNEMESIIQNLRQELIDAAEDKKLEEKKGIAALRDLKRQLQAEKKRAEKLQERIKDLHDSSRGDESMSNDIDRYSMFSWSGMSENGQRTTSRPKSSISDTQEPLPLNSSPVPGDRGEGTIESICDRTELSQHVAMLEQENAILEEKVRHLEINAAATADELLRRGKLIQQYCMDGGRPPSKAVAVSHKENPVLDKLTEKMSGMFMRSNSTKNDDRVQQMLRLLEETLMKNVQLQEGIEKLVEETEKLKSLSKENISG</sequence>
<keyword evidence="1" id="KW-0175">Coiled coil</keyword>
<dbReference type="Proteomes" id="UP001187531">
    <property type="component" value="Unassembled WGS sequence"/>
</dbReference>
<dbReference type="PANTHER" id="PTHR18978">
    <property type="entry name" value="GRIP-1 ASSOCIATED PROTEIN 1"/>
    <property type="match status" value="1"/>
</dbReference>
<keyword evidence="4" id="KW-1185">Reference proteome</keyword>
<feature type="compositionally biased region" description="Polar residues" evidence="2">
    <location>
        <begin position="76"/>
        <end position="96"/>
    </location>
</feature>
<protein>
    <recommendedName>
        <fullName evidence="5">GRIP1-associated protein 1</fullName>
    </recommendedName>
</protein>
<feature type="coiled-coil region" evidence="1">
    <location>
        <begin position="474"/>
        <end position="508"/>
    </location>
</feature>
<proteinExistence type="predicted"/>
<evidence type="ECO:0000256" key="1">
    <source>
        <dbReference type="SAM" id="Coils"/>
    </source>
</evidence>
<evidence type="ECO:0008006" key="5">
    <source>
        <dbReference type="Google" id="ProtNLM"/>
    </source>
</evidence>
<evidence type="ECO:0000313" key="3">
    <source>
        <dbReference type="EMBL" id="KAK2718510.1"/>
    </source>
</evidence>
<dbReference type="GO" id="GO:0098887">
    <property type="term" value="P:neurotransmitter receptor transport, endosome to postsynaptic membrane"/>
    <property type="evidence" value="ECO:0007669"/>
    <property type="project" value="TreeGrafter"/>
</dbReference>
<feature type="region of interest" description="Disordered" evidence="2">
    <location>
        <begin position="70"/>
        <end position="96"/>
    </location>
</feature>
<dbReference type="GO" id="GO:0098998">
    <property type="term" value="C:extrinsic component of postsynaptic early endosome membrane"/>
    <property type="evidence" value="ECO:0007669"/>
    <property type="project" value="TreeGrafter"/>
</dbReference>
<gene>
    <name evidence="3" type="ORF">QYM36_005743</name>
</gene>
<accession>A0AA88HUX3</accession>
<feature type="compositionally biased region" description="Polar residues" evidence="2">
    <location>
        <begin position="428"/>
        <end position="458"/>
    </location>
</feature>
<name>A0AA88HUX3_ARTSF</name>
<reference evidence="3" key="1">
    <citation type="submission" date="2023-07" db="EMBL/GenBank/DDBJ databases">
        <title>Chromosome-level genome assembly of Artemia franciscana.</title>
        <authorList>
            <person name="Jo E."/>
        </authorList>
    </citation>
    <scope>NUCLEOTIDE SEQUENCE</scope>
    <source>
        <tissue evidence="3">Whole body</tissue>
    </source>
</reference>
<organism evidence="3 4">
    <name type="scientific">Artemia franciscana</name>
    <name type="common">Brine shrimp</name>
    <name type="synonym">Artemia sanfranciscana</name>
    <dbReference type="NCBI Taxonomy" id="6661"/>
    <lineage>
        <taxon>Eukaryota</taxon>
        <taxon>Metazoa</taxon>
        <taxon>Ecdysozoa</taxon>
        <taxon>Arthropoda</taxon>
        <taxon>Crustacea</taxon>
        <taxon>Branchiopoda</taxon>
        <taxon>Anostraca</taxon>
        <taxon>Artemiidae</taxon>
        <taxon>Artemia</taxon>
    </lineage>
</organism>
<feature type="coiled-coil region" evidence="1">
    <location>
        <begin position="172"/>
        <end position="408"/>
    </location>
</feature>
<dbReference type="InterPro" id="IPR026204">
    <property type="entry name" value="GRIPAP1"/>
</dbReference>
<dbReference type="EMBL" id="JAVRJZ010000009">
    <property type="protein sequence ID" value="KAK2718510.1"/>
    <property type="molecule type" value="Genomic_DNA"/>
</dbReference>
<comment type="caution">
    <text evidence="3">The sequence shown here is derived from an EMBL/GenBank/DDBJ whole genome shotgun (WGS) entry which is preliminary data.</text>
</comment>
<dbReference type="PANTHER" id="PTHR18978:SF1">
    <property type="entry name" value="GRIP1-ASSOCIATED PROTEIN 1"/>
    <property type="match status" value="1"/>
</dbReference>